<dbReference type="PROSITE" id="PS50983">
    <property type="entry name" value="FE_B12_PBP"/>
    <property type="match status" value="1"/>
</dbReference>
<sequence length="322" mass="33104">MRPRLLTTVAAVLTLAACSSPTTSGAPAPAATTDDAAFPRTVEVPAGRELAADEVVLERRPERVAALTYETAAVVAELGAADRLVMVPEAAANPVLSDHPGEMAAVEHHITSESSVDVEAVIAAQPDLVVLNDRHGLEAGVGQVLEGAGIPVLVLPNTWASVEDMTTNIDLVGQALGTEDAAAALTEELAAGLVDESSADGPRVLVLSNQAGRPFVTAGGAFPLELLRLAGAVDASADLGMVRSGPITAEQVIAAEPDRILLIDMNGSGDAIFRPLLDTPAVARLAALTEHEPLLLEGKQVQALGLTSTVEGRAAIAEWLTR</sequence>
<evidence type="ECO:0000256" key="1">
    <source>
        <dbReference type="ARBA" id="ARBA00008814"/>
    </source>
</evidence>
<keyword evidence="5" id="KW-1185">Reference proteome</keyword>
<dbReference type="PANTHER" id="PTHR30535:SF4">
    <property type="entry name" value="HEMIN-BINDING PERIPLASMIC PROTEIN HMUT"/>
    <property type="match status" value="1"/>
</dbReference>
<dbReference type="Proteomes" id="UP000313948">
    <property type="component" value="Chromosome"/>
</dbReference>
<dbReference type="SUPFAM" id="SSF53807">
    <property type="entry name" value="Helical backbone' metal receptor"/>
    <property type="match status" value="1"/>
</dbReference>
<evidence type="ECO:0000313" key="4">
    <source>
        <dbReference type="EMBL" id="QDB79103.1"/>
    </source>
</evidence>
<dbReference type="PROSITE" id="PS51257">
    <property type="entry name" value="PROKAR_LIPOPROTEIN"/>
    <property type="match status" value="1"/>
</dbReference>
<keyword evidence="2" id="KW-0732">Signal</keyword>
<feature type="signal peptide" evidence="2">
    <location>
        <begin position="1"/>
        <end position="25"/>
    </location>
</feature>
<dbReference type="InterPro" id="IPR050902">
    <property type="entry name" value="ABC_Transporter_SBP"/>
</dbReference>
<evidence type="ECO:0000313" key="5">
    <source>
        <dbReference type="Proteomes" id="UP000313948"/>
    </source>
</evidence>
<gene>
    <name evidence="4" type="ORF">FE251_06760</name>
</gene>
<dbReference type="Pfam" id="PF01497">
    <property type="entry name" value="Peripla_BP_2"/>
    <property type="match status" value="1"/>
</dbReference>
<dbReference type="Gene3D" id="3.40.50.1980">
    <property type="entry name" value="Nitrogenase molybdenum iron protein domain"/>
    <property type="match status" value="2"/>
</dbReference>
<evidence type="ECO:0000256" key="2">
    <source>
        <dbReference type="SAM" id="SignalP"/>
    </source>
</evidence>
<reference evidence="4 5" key="1">
    <citation type="submission" date="2019-05" db="EMBL/GenBank/DDBJ databases">
        <title>Georgenia *** sp. nov., and Georgenia *** sp. nov., isolated from the intestinal contents of plateau pika (Ochotona curzoniae) in the Qinghai-Tibet plateau of China.</title>
        <authorList>
            <person name="Tian Z."/>
        </authorList>
    </citation>
    <scope>NUCLEOTIDE SEQUENCE [LARGE SCALE GENOMIC DNA]</scope>
    <source>
        <strain evidence="4 5">Z294</strain>
    </source>
</reference>
<feature type="domain" description="Fe/B12 periplasmic-binding" evidence="3">
    <location>
        <begin position="63"/>
        <end position="322"/>
    </location>
</feature>
<accession>A0ABX5VP01</accession>
<comment type="similarity">
    <text evidence="1">Belongs to the bacterial solute-binding protein 8 family.</text>
</comment>
<dbReference type="InterPro" id="IPR002491">
    <property type="entry name" value="ABC_transptr_periplasmic_BD"/>
</dbReference>
<feature type="chain" id="PRO_5045068541" evidence="2">
    <location>
        <begin position="26"/>
        <end position="322"/>
    </location>
</feature>
<organism evidence="4 5">
    <name type="scientific">Georgenia wutianyii</name>
    <dbReference type="NCBI Taxonomy" id="2585135"/>
    <lineage>
        <taxon>Bacteria</taxon>
        <taxon>Bacillati</taxon>
        <taxon>Actinomycetota</taxon>
        <taxon>Actinomycetes</taxon>
        <taxon>Micrococcales</taxon>
        <taxon>Bogoriellaceae</taxon>
        <taxon>Georgenia</taxon>
    </lineage>
</organism>
<dbReference type="PANTHER" id="PTHR30535">
    <property type="entry name" value="VITAMIN B12-BINDING PROTEIN"/>
    <property type="match status" value="1"/>
</dbReference>
<dbReference type="RefSeq" id="WP_139073259.1">
    <property type="nucleotide sequence ID" value="NZ_CP040899.1"/>
</dbReference>
<protein>
    <submittedName>
        <fullName evidence="4">ABC transporter substrate-binding protein</fullName>
    </submittedName>
</protein>
<dbReference type="EMBL" id="CP040899">
    <property type="protein sequence ID" value="QDB79103.1"/>
    <property type="molecule type" value="Genomic_DNA"/>
</dbReference>
<name>A0ABX5VP01_9MICO</name>
<proteinExistence type="inferred from homology"/>
<evidence type="ECO:0000259" key="3">
    <source>
        <dbReference type="PROSITE" id="PS50983"/>
    </source>
</evidence>